<comment type="pathway">
    <text evidence="2">Carbohydrate acid metabolism; D-glucarate degradation; 2,5-dioxopentanoate from D-glucarate: step 1/2.</text>
</comment>
<dbReference type="Pfam" id="PF13378">
    <property type="entry name" value="MR_MLE_C"/>
    <property type="match status" value="1"/>
</dbReference>
<accession>A0A2A6FAK1</accession>
<sequence length="395" mass="43536">MKITNIRVTHVNVPLDAPFWWTAGLYGGASKSIIEVETDEGVVGLGEAPWWHFGEVIKAEIAPALIGADPLDIADCEARCVPPWQITANTGENAASVAFGAVELALWDIRGKVFGMPLYKVLGGAVRKDIPFSEYFSFRAAAQGGAGGEMTPEAIVDYCLKMREEHGSTIFEGKLIMGDPELEIRTVRMLREALGDKAQIKLDSNMQWSLTSARWVLREIEPFNIRNYEDPVATFEEMAALRQHSRIPFSTHVPDLRRAVALGAPDYFVCNFAALGGLSKTLKFIAACEAMGKGFWCYSNDLGIMTAAYLHVVAATPWITEASQSLFAWQIGDVVKDGPFRQKANTVRVPEGDGLGVELDPAAMKRWSAHFAEHGPMHHFSDPNNPGRYRRLPLN</sequence>
<dbReference type="CDD" id="cd03316">
    <property type="entry name" value="MR_like"/>
    <property type="match status" value="1"/>
</dbReference>
<dbReference type="InterPro" id="IPR036849">
    <property type="entry name" value="Enolase-like_C_sf"/>
</dbReference>
<name>A0A2A6FAK1_9HYPH</name>
<dbReference type="Pfam" id="PF02746">
    <property type="entry name" value="MR_MLE_N"/>
    <property type="match status" value="1"/>
</dbReference>
<dbReference type="PANTHER" id="PTHR48080:SF4">
    <property type="entry name" value="GLUCARATE DEHYDRATASE"/>
    <property type="match status" value="1"/>
</dbReference>
<evidence type="ECO:0000256" key="3">
    <source>
        <dbReference type="ARBA" id="ARBA00011973"/>
    </source>
</evidence>
<dbReference type="InterPro" id="IPR013342">
    <property type="entry name" value="Mandelate_racemase_C"/>
</dbReference>
<protein>
    <recommendedName>
        <fullName evidence="3">glucarate dehydratase</fullName>
        <ecNumber evidence="3">4.2.1.40</ecNumber>
    </recommendedName>
</protein>
<evidence type="ECO:0000313" key="5">
    <source>
        <dbReference type="EMBL" id="PDQ18458.1"/>
    </source>
</evidence>
<dbReference type="Gene3D" id="3.30.390.10">
    <property type="entry name" value="Enolase-like, N-terminal domain"/>
    <property type="match status" value="1"/>
</dbReference>
<feature type="domain" description="Mandelate racemase/muconate lactonizing enzyme C-terminal" evidence="4">
    <location>
        <begin position="152"/>
        <end position="248"/>
    </location>
</feature>
<dbReference type="InterPro" id="IPR029017">
    <property type="entry name" value="Enolase-like_N"/>
</dbReference>
<reference evidence="5 6" key="1">
    <citation type="submission" date="2017-09" db="EMBL/GenBank/DDBJ databases">
        <title>Mesorhizobum sanjuanii sp. nov. isolated from nodules of Lotus tenuis in saline-alkaline lowlands of Flooding Pampa.</title>
        <authorList>
            <person name="Sannazzaro A.I."/>
            <person name="Torres Tejerizo G.A."/>
            <person name="Fontana F."/>
            <person name="Cumpa Velazquez L.M."/>
            <person name="Hansen L."/>
            <person name="Pistorio M."/>
            <person name="Estrella M.J."/>
        </authorList>
    </citation>
    <scope>NUCLEOTIDE SEQUENCE [LARGE SCALE GENOMIC DNA]</scope>
    <source>
        <strain evidence="5 6">BSA136</strain>
    </source>
</reference>
<evidence type="ECO:0000256" key="2">
    <source>
        <dbReference type="ARBA" id="ARBA00005183"/>
    </source>
</evidence>
<dbReference type="GO" id="GO:0008872">
    <property type="term" value="F:glucarate dehydratase activity"/>
    <property type="evidence" value="ECO:0007669"/>
    <property type="project" value="UniProtKB-EC"/>
</dbReference>
<dbReference type="AlphaFoldDB" id="A0A2A6FAK1"/>
<dbReference type="InterPro" id="IPR029065">
    <property type="entry name" value="Enolase_C-like"/>
</dbReference>
<dbReference type="RefSeq" id="WP_097576277.1">
    <property type="nucleotide sequence ID" value="NZ_NWQG01000185.1"/>
</dbReference>
<dbReference type="GO" id="GO:0016853">
    <property type="term" value="F:isomerase activity"/>
    <property type="evidence" value="ECO:0007669"/>
    <property type="project" value="UniProtKB-KW"/>
</dbReference>
<evidence type="ECO:0000259" key="4">
    <source>
        <dbReference type="SMART" id="SM00922"/>
    </source>
</evidence>
<dbReference type="PANTHER" id="PTHR48080">
    <property type="entry name" value="D-GALACTONATE DEHYDRATASE-RELATED"/>
    <property type="match status" value="1"/>
</dbReference>
<dbReference type="SUPFAM" id="SSF51604">
    <property type="entry name" value="Enolase C-terminal domain-like"/>
    <property type="match status" value="1"/>
</dbReference>
<dbReference type="InterPro" id="IPR034593">
    <property type="entry name" value="DgoD-like"/>
</dbReference>
<evidence type="ECO:0000256" key="1">
    <source>
        <dbReference type="ARBA" id="ARBA00001426"/>
    </source>
</evidence>
<keyword evidence="5" id="KW-0413">Isomerase</keyword>
<dbReference type="EMBL" id="NWQG01000185">
    <property type="protein sequence ID" value="PDQ18458.1"/>
    <property type="molecule type" value="Genomic_DNA"/>
</dbReference>
<dbReference type="SMART" id="SM00922">
    <property type="entry name" value="MR_MLE"/>
    <property type="match status" value="1"/>
</dbReference>
<dbReference type="Proteomes" id="UP000219182">
    <property type="component" value="Unassembled WGS sequence"/>
</dbReference>
<gene>
    <name evidence="5" type="ORF">CN311_24655</name>
</gene>
<dbReference type="EC" id="4.2.1.40" evidence="3"/>
<comment type="catalytic activity">
    <reaction evidence="1">
        <text>D-glucarate = 5-dehydro-4-deoxy-D-glucarate + H2O</text>
        <dbReference type="Rhea" id="RHEA:14573"/>
        <dbReference type="ChEBI" id="CHEBI:15377"/>
        <dbReference type="ChEBI" id="CHEBI:30612"/>
        <dbReference type="ChEBI" id="CHEBI:42819"/>
        <dbReference type="EC" id="4.2.1.40"/>
    </reaction>
</comment>
<dbReference type="SUPFAM" id="SSF54826">
    <property type="entry name" value="Enolase N-terminal domain-like"/>
    <property type="match status" value="1"/>
</dbReference>
<proteinExistence type="predicted"/>
<organism evidence="5 6">
    <name type="scientific">Mesorhizobium sanjuanii</name>
    <dbReference type="NCBI Taxonomy" id="2037900"/>
    <lineage>
        <taxon>Bacteria</taxon>
        <taxon>Pseudomonadati</taxon>
        <taxon>Pseudomonadota</taxon>
        <taxon>Alphaproteobacteria</taxon>
        <taxon>Hyphomicrobiales</taxon>
        <taxon>Phyllobacteriaceae</taxon>
        <taxon>Mesorhizobium</taxon>
    </lineage>
</organism>
<evidence type="ECO:0000313" key="6">
    <source>
        <dbReference type="Proteomes" id="UP000219182"/>
    </source>
</evidence>
<keyword evidence="6" id="KW-1185">Reference proteome</keyword>
<dbReference type="Gene3D" id="3.20.20.120">
    <property type="entry name" value="Enolase-like C-terminal domain"/>
    <property type="match status" value="1"/>
</dbReference>
<dbReference type="InterPro" id="IPR013341">
    <property type="entry name" value="Mandelate_racemase_N_dom"/>
</dbReference>
<comment type="caution">
    <text evidence="5">The sequence shown here is derived from an EMBL/GenBank/DDBJ whole genome shotgun (WGS) entry which is preliminary data.</text>
</comment>